<dbReference type="Proteomes" id="UP000294933">
    <property type="component" value="Unassembled WGS sequence"/>
</dbReference>
<name>A0A4Y7Q356_9AGAM</name>
<dbReference type="AlphaFoldDB" id="A0A4Y7Q356"/>
<keyword evidence="3" id="KW-1185">Reference proteome</keyword>
<evidence type="ECO:0000313" key="2">
    <source>
        <dbReference type="EMBL" id="TDL21875.1"/>
    </source>
</evidence>
<protein>
    <submittedName>
        <fullName evidence="2">Uncharacterized protein</fullName>
    </submittedName>
</protein>
<accession>A0A4Y7Q356</accession>
<sequence length="210" mass="24077">MPMRRLNRRAMVCDLHYGLGRDTGVVLCYENSGYRLWFCDFPVLPSLYVRVRSRTGMGYNNVAITRHLDTHLTPFMFTPPVSHPSPSQKTKTTDDTPPPILTTHSNFTVSIAFRWVLWYTLSRAQGESPHALELITVVLSNQPRPLFAMLAWGVRNTTGLDGISPNNEREALSINGSRTRLLGIRRRRRIQFGYEKLGLERCWPAPRHVK</sequence>
<dbReference type="EMBL" id="ML170178">
    <property type="protein sequence ID" value="TDL21875.1"/>
    <property type="molecule type" value="Genomic_DNA"/>
</dbReference>
<reference evidence="2 3" key="1">
    <citation type="submission" date="2018-06" db="EMBL/GenBank/DDBJ databases">
        <title>A transcriptomic atlas of mushroom development highlights an independent origin of complex multicellularity.</title>
        <authorList>
            <consortium name="DOE Joint Genome Institute"/>
            <person name="Krizsan K."/>
            <person name="Almasi E."/>
            <person name="Merenyi Z."/>
            <person name="Sahu N."/>
            <person name="Viragh M."/>
            <person name="Koszo T."/>
            <person name="Mondo S."/>
            <person name="Kiss B."/>
            <person name="Balint B."/>
            <person name="Kues U."/>
            <person name="Barry K."/>
            <person name="Hegedus J.C."/>
            <person name="Henrissat B."/>
            <person name="Johnson J."/>
            <person name="Lipzen A."/>
            <person name="Ohm R."/>
            <person name="Nagy I."/>
            <person name="Pangilinan J."/>
            <person name="Yan J."/>
            <person name="Xiong Y."/>
            <person name="Grigoriev I.V."/>
            <person name="Hibbett D.S."/>
            <person name="Nagy L.G."/>
        </authorList>
    </citation>
    <scope>NUCLEOTIDE SEQUENCE [LARGE SCALE GENOMIC DNA]</scope>
    <source>
        <strain evidence="2 3">SZMC22713</strain>
    </source>
</reference>
<evidence type="ECO:0000256" key="1">
    <source>
        <dbReference type="SAM" id="MobiDB-lite"/>
    </source>
</evidence>
<dbReference type="VEuPathDB" id="FungiDB:BD410DRAFT_282619"/>
<feature type="region of interest" description="Disordered" evidence="1">
    <location>
        <begin position="79"/>
        <end position="100"/>
    </location>
</feature>
<gene>
    <name evidence="2" type="ORF">BD410DRAFT_282619</name>
</gene>
<organism evidence="2 3">
    <name type="scientific">Rickenella mellea</name>
    <dbReference type="NCBI Taxonomy" id="50990"/>
    <lineage>
        <taxon>Eukaryota</taxon>
        <taxon>Fungi</taxon>
        <taxon>Dikarya</taxon>
        <taxon>Basidiomycota</taxon>
        <taxon>Agaricomycotina</taxon>
        <taxon>Agaricomycetes</taxon>
        <taxon>Hymenochaetales</taxon>
        <taxon>Rickenellaceae</taxon>
        <taxon>Rickenella</taxon>
    </lineage>
</organism>
<proteinExistence type="predicted"/>
<evidence type="ECO:0000313" key="3">
    <source>
        <dbReference type="Proteomes" id="UP000294933"/>
    </source>
</evidence>